<gene>
    <name evidence="1" type="ORF">BES08_11315</name>
</gene>
<dbReference type="OrthoDB" id="10019234at2"/>
<evidence type="ECO:0000313" key="1">
    <source>
        <dbReference type="EMBL" id="AOR77270.1"/>
    </source>
</evidence>
<proteinExistence type="predicted"/>
<sequence>MSNPDLRLALDLHPVGPRVADNAPETWVALNAAAAYDALAHGPGSLVSALMPDTLFDEAAGSDKHFELFLFSAVIDQSWTITAVAPAATAFSALLDASIEADAVAMADKKQLVFGWDGDHMAEEGDVETPDPTDPDAPAILQPHPWFGIASAMAALPASLAVPLRARWYLQIDLDPVRAAAAADPRPLLAVIAPHRVYDANRKVHFALDLKSRVVDPDGRVTLSYDAPGEPTLLAYSLPLAARELFKGGAGDLKTYWLAVADSRANSLAEIDELLRKNGDPKALAALPSVDVMRAALRPANPGSPITAAMADAFRLAAAHVAARLSDDARRNQAYEFAAKVLATPKIVGVDDLFEPAAQAIAEWWSINWAQLEAAIVDGRVAYADAPPIEIGHFALDSAVLATAMLPAVHAFLKLDGEAGPVKPGEGIDFVVGPPEHRLMGYDPAANQTRSTDTEMAQIGLLVRRSSDGDFTNAPWRIVTAGQPVLDESHILHKTPWGSPATMVLPADDTIAINGIALAFKDGVLRNDDTYRGQLMVGPSALSFLHADQGTGADNPIGWVDPGEVVYASAGIHKISGWEQARAPALRYADTYQLAAFVKDRGGGLPREIAPVQPWQPDLAGLSAPAATTATIHFKRRVPLGALNLKPGERVKGWPALAADVVLLAGEWWEAQHGKGQSPPVLLFSEPTAPGSTIPSLDGTLARYRFVVEPPRIDEHTLQCWAMPPVNSATANQDIARLMTEYARIAREREALQADPQALADRVEDLLPHDPAASAVLIDTQMFGPDGNPTGQVARKFHRFVVPDMQKPFSKAPLEIEMADTPPTAGLHITPPAKGHFATVTISLLCEKNDHDRFDADALAYKGMPTHDEGGVIYVVHPGETILVETATMDLPRPADLYAALSLAPEPDGLVAVDYAGAVSNLAYVDRFELRRQRWVWRNLPYVTEGDPADLERRLASGLPIELAATDQDTRDSADEVIKFDLLTEIDRGFVERPRHRARWPRDTSGHSLATARLLSDPRDAQSLADYLRYSLSVTSRYAGVLPLDRRSVIAEPPKTNDAVADSRGPWRRVAVRNSSASELRPVNILAVLPLTASLLKDPVPNLPGISPDATPHLVIVDEIWFREYGPGEVLRARLALEDIEIGDDLANDNPRPVRYGPLPHKHIEPRLKRKDMTDEAADKDMSLCLTLFGPFGYSLDRSGNQALANASAFVMYLPADVGPYWSAAIQFRRVLRGIGSDGSHEERVGPLSSPHLVYSVADSRKLARSLDGNARLEITINAAHKPAGPIAFHSVDADLCPYQRDGKPADIRVRKHYRYVLIIGRTISDGGHGIDAFIPEQALWLRNETSSKPIGSVVLDPGSPCAGYILEVELDHPFDEFASPLEVGATTLAELFRGLLQTRHERAGRFGIDGLGRIGRVSDPFTVVSVGP</sequence>
<name>A0A1D8A590_9SPHN</name>
<organism evidence="1 2">
    <name type="scientific">Novosphingobium resinovorum</name>
    <dbReference type="NCBI Taxonomy" id="158500"/>
    <lineage>
        <taxon>Bacteria</taxon>
        <taxon>Pseudomonadati</taxon>
        <taxon>Pseudomonadota</taxon>
        <taxon>Alphaproteobacteria</taxon>
        <taxon>Sphingomonadales</taxon>
        <taxon>Sphingomonadaceae</taxon>
        <taxon>Novosphingobium</taxon>
    </lineage>
</organism>
<dbReference type="KEGG" id="nre:BES08_11315"/>
<accession>A0A1D8A590</accession>
<dbReference type="Proteomes" id="UP000094626">
    <property type="component" value="Chromosome"/>
</dbReference>
<dbReference type="EMBL" id="CP017075">
    <property type="protein sequence ID" value="AOR77270.1"/>
    <property type="molecule type" value="Genomic_DNA"/>
</dbReference>
<reference evidence="2" key="1">
    <citation type="journal article" date="2017" name="J. Biotechnol.">
        <title>Complete genome sequence of Novosphingobium resinovorum SA1, a versatile xenobiotic-degrading bacterium capable of utilizing sulfanilic acid.</title>
        <authorList>
            <person name="Hegedus B."/>
            <person name="Kos P.B."/>
            <person name="Balint B."/>
            <person name="Maroti G."/>
            <person name="Gan H.M."/>
            <person name="Perei K."/>
            <person name="Rakhely G."/>
        </authorList>
    </citation>
    <scope>NUCLEOTIDE SEQUENCE [LARGE SCALE GENOMIC DNA]</scope>
    <source>
        <strain evidence="2">SA1</strain>
    </source>
</reference>
<evidence type="ECO:0000313" key="2">
    <source>
        <dbReference type="Proteomes" id="UP000094626"/>
    </source>
</evidence>
<protein>
    <submittedName>
        <fullName evidence="1">Uncharacterized protein</fullName>
    </submittedName>
</protein>
<keyword evidence="2" id="KW-1185">Reference proteome</keyword>
<dbReference type="RefSeq" id="WP_069708333.1">
    <property type="nucleotide sequence ID" value="NZ_CP017075.1"/>
</dbReference>